<reference evidence="3 4" key="1">
    <citation type="submission" date="2018-03" db="EMBL/GenBank/DDBJ databases">
        <title>Genomes of Pezizomycetes fungi and the evolution of truffles.</title>
        <authorList>
            <person name="Murat C."/>
            <person name="Payen T."/>
            <person name="Noel B."/>
            <person name="Kuo A."/>
            <person name="Martin F.M."/>
        </authorList>
    </citation>
    <scope>NUCLEOTIDE SEQUENCE [LARGE SCALE GENOMIC DNA]</scope>
    <source>
        <strain evidence="3">091103-1</strain>
    </source>
</reference>
<evidence type="ECO:0000256" key="2">
    <source>
        <dbReference type="SAM" id="Phobius"/>
    </source>
</evidence>
<keyword evidence="2" id="KW-0812">Transmembrane</keyword>
<organism evidence="3 4">
    <name type="scientific">Tuber magnatum</name>
    <name type="common">white Piedmont truffle</name>
    <dbReference type="NCBI Taxonomy" id="42249"/>
    <lineage>
        <taxon>Eukaryota</taxon>
        <taxon>Fungi</taxon>
        <taxon>Dikarya</taxon>
        <taxon>Ascomycota</taxon>
        <taxon>Pezizomycotina</taxon>
        <taxon>Pezizomycetes</taxon>
        <taxon>Pezizales</taxon>
        <taxon>Tuberaceae</taxon>
        <taxon>Tuber</taxon>
    </lineage>
</organism>
<feature type="transmembrane region" description="Helical" evidence="2">
    <location>
        <begin position="143"/>
        <end position="166"/>
    </location>
</feature>
<dbReference type="EMBL" id="PYWC01000129">
    <property type="protein sequence ID" value="PWW71891.1"/>
    <property type="molecule type" value="Genomic_DNA"/>
</dbReference>
<keyword evidence="2" id="KW-0472">Membrane</keyword>
<dbReference type="Proteomes" id="UP000246991">
    <property type="component" value="Unassembled WGS sequence"/>
</dbReference>
<name>A0A317SFG6_9PEZI</name>
<dbReference type="STRING" id="42249.A0A317SFG6"/>
<gene>
    <name evidence="3" type="ORF">C7212DRAFT_354917</name>
</gene>
<feature type="region of interest" description="Disordered" evidence="1">
    <location>
        <begin position="37"/>
        <end position="133"/>
    </location>
</feature>
<evidence type="ECO:0000256" key="1">
    <source>
        <dbReference type="SAM" id="MobiDB-lite"/>
    </source>
</evidence>
<evidence type="ECO:0000313" key="3">
    <source>
        <dbReference type="EMBL" id="PWW71891.1"/>
    </source>
</evidence>
<feature type="compositionally biased region" description="Low complexity" evidence="1">
    <location>
        <begin position="69"/>
        <end position="81"/>
    </location>
</feature>
<sequence length="228" mass="23401">MALPPNSCPSGYSWYTCARPSFTGCCSVDACSNAGCPPGSEYSPDSPPQSSRQGSTSSSTRLVRPGTGSPSASVRRSSASPTAPPTTTLPPPPPSTGEPDRPVLETSPTFETTSARQTTTASGLPSDARSGGNFGDDTNPIPLAIIVGAAIGGALIILIVILALILCRRYRKSKNSTGGLLGHGRVPKPLPGVGAVVKRMSIPTPNLTVSPPLTRSNHGRAYRLPSPL</sequence>
<feature type="compositionally biased region" description="Polar residues" evidence="1">
    <location>
        <begin position="106"/>
        <end position="123"/>
    </location>
</feature>
<comment type="caution">
    <text evidence="3">The sequence shown here is derived from an EMBL/GenBank/DDBJ whole genome shotgun (WGS) entry which is preliminary data.</text>
</comment>
<evidence type="ECO:0000313" key="4">
    <source>
        <dbReference type="Proteomes" id="UP000246991"/>
    </source>
</evidence>
<proteinExistence type="predicted"/>
<dbReference type="OrthoDB" id="3692311at2759"/>
<dbReference type="AlphaFoldDB" id="A0A317SFG6"/>
<feature type="region of interest" description="Disordered" evidence="1">
    <location>
        <begin position="207"/>
        <end position="228"/>
    </location>
</feature>
<feature type="compositionally biased region" description="Pro residues" evidence="1">
    <location>
        <begin position="82"/>
        <end position="96"/>
    </location>
</feature>
<accession>A0A317SFG6</accession>
<keyword evidence="4" id="KW-1185">Reference proteome</keyword>
<evidence type="ECO:0008006" key="5">
    <source>
        <dbReference type="Google" id="ProtNLM"/>
    </source>
</evidence>
<keyword evidence="2" id="KW-1133">Transmembrane helix</keyword>
<feature type="compositionally biased region" description="Low complexity" evidence="1">
    <location>
        <begin position="48"/>
        <end position="61"/>
    </location>
</feature>
<protein>
    <recommendedName>
        <fullName evidence="5">Mid2 domain-containing protein</fullName>
    </recommendedName>
</protein>
<feature type="compositionally biased region" description="Polar residues" evidence="1">
    <location>
        <begin position="207"/>
        <end position="216"/>
    </location>
</feature>